<evidence type="ECO:0000313" key="2">
    <source>
        <dbReference type="Proteomes" id="UP000055024"/>
    </source>
</evidence>
<evidence type="ECO:0000313" key="1">
    <source>
        <dbReference type="EMBL" id="KRZ03636.1"/>
    </source>
</evidence>
<protein>
    <submittedName>
        <fullName evidence="1">Uncharacterized protein</fullName>
    </submittedName>
</protein>
<comment type="caution">
    <text evidence="1">The sequence shown here is derived from an EMBL/GenBank/DDBJ whole genome shotgun (WGS) entry which is preliminary data.</text>
</comment>
<name>A0A0V1H0Q8_9BILA</name>
<organism evidence="1 2">
    <name type="scientific">Trichinella zimbabwensis</name>
    <dbReference type="NCBI Taxonomy" id="268475"/>
    <lineage>
        <taxon>Eukaryota</taxon>
        <taxon>Metazoa</taxon>
        <taxon>Ecdysozoa</taxon>
        <taxon>Nematoda</taxon>
        <taxon>Enoplea</taxon>
        <taxon>Dorylaimia</taxon>
        <taxon>Trichinellida</taxon>
        <taxon>Trichinellidae</taxon>
        <taxon>Trichinella</taxon>
    </lineage>
</organism>
<dbReference type="AlphaFoldDB" id="A0A0V1H0Q8"/>
<keyword evidence="2" id="KW-1185">Reference proteome</keyword>
<reference evidence="1 2" key="1">
    <citation type="submission" date="2015-01" db="EMBL/GenBank/DDBJ databases">
        <title>Evolution of Trichinella species and genotypes.</title>
        <authorList>
            <person name="Korhonen P.K."/>
            <person name="Edoardo P."/>
            <person name="Giuseppe L.R."/>
            <person name="Gasser R.B."/>
        </authorList>
    </citation>
    <scope>NUCLEOTIDE SEQUENCE [LARGE SCALE GENOMIC DNA]</scope>
    <source>
        <strain evidence="1">ISS1029</strain>
    </source>
</reference>
<accession>A0A0V1H0Q8</accession>
<dbReference type="Proteomes" id="UP000055024">
    <property type="component" value="Unassembled WGS sequence"/>
</dbReference>
<sequence length="120" mass="13553">MEKYCQWPASASTCSIVTLSKLIRMVDITFSLIAKKNRFWLLSLPNGNNVSVVMHAAQQYYVADFFGKCDTRVIFLWYPNKLLFGSRCFVSIKTAGICHLFFLNMPLAFASKGLLPRGSS</sequence>
<gene>
    <name evidence="1" type="ORF">T11_17967</name>
</gene>
<dbReference type="EMBL" id="JYDP01000187">
    <property type="protein sequence ID" value="KRZ03636.1"/>
    <property type="molecule type" value="Genomic_DNA"/>
</dbReference>
<dbReference type="OrthoDB" id="10057959at2759"/>
<proteinExistence type="predicted"/>